<keyword evidence="3 5" id="KW-1133">Transmembrane helix</keyword>
<feature type="transmembrane region" description="Helical" evidence="5">
    <location>
        <begin position="187"/>
        <end position="212"/>
    </location>
</feature>
<evidence type="ECO:0000256" key="4">
    <source>
        <dbReference type="ARBA" id="ARBA00023136"/>
    </source>
</evidence>
<proteinExistence type="predicted"/>
<dbReference type="InterPro" id="IPR052951">
    <property type="entry name" value="Tellurite_res_ion_channel"/>
</dbReference>
<feature type="transmembrane region" description="Helical" evidence="5">
    <location>
        <begin position="33"/>
        <end position="53"/>
    </location>
</feature>
<dbReference type="RefSeq" id="WP_047261911.1">
    <property type="nucleotide sequence ID" value="NZ_CP011542.1"/>
</dbReference>
<sequence length="302" mass="33185">MKLTPIPQPLFATVMGLAGVSLAFRRTTIDEIALGFAIFATAIWIALTLGFLYKVAVSPGVVGADLLHPITSSFFAAIPLGGLLSVASLKGFIAEPILTPVWCFIAVLQILIMLAVMWVWMRPEVTTTHVTPAWFLPLVGNLVAPLYSFDLFPDASWFFFGIGVITWLGVLPVVWNRMFLHDQRIPLPLRPTIFILIAPPALITINIFNFGLLSPTDSIAYGLLGVTTFFSFLVAVRLPDIIRTPFGLPWWASTFPSAALASVLFNFSTIAGWVVLVPLSIWVSYLSVRTTRAYFRGQFHAG</sequence>
<dbReference type="GO" id="GO:0046583">
    <property type="term" value="F:monoatomic cation efflux transmembrane transporter activity"/>
    <property type="evidence" value="ECO:0007669"/>
    <property type="project" value="TreeGrafter"/>
</dbReference>
<evidence type="ECO:0000313" key="7">
    <source>
        <dbReference type="Proteomes" id="UP000035199"/>
    </source>
</evidence>
<dbReference type="Pfam" id="PF03595">
    <property type="entry name" value="SLAC1"/>
    <property type="match status" value="1"/>
</dbReference>
<dbReference type="KEGG" id="cmv:CMUST_07105"/>
<keyword evidence="7" id="KW-1185">Reference proteome</keyword>
<feature type="transmembrane region" description="Helical" evidence="5">
    <location>
        <begin position="74"/>
        <end position="93"/>
    </location>
</feature>
<feature type="transmembrane region" description="Helical" evidence="5">
    <location>
        <begin position="155"/>
        <end position="175"/>
    </location>
</feature>
<gene>
    <name evidence="6" type="ORF">CMUST_07105</name>
</gene>
<dbReference type="InterPro" id="IPR038665">
    <property type="entry name" value="Voltage-dep_anion_channel_sf"/>
</dbReference>
<name>A0A0G3GZ15_9CORY</name>
<reference evidence="6 7" key="1">
    <citation type="journal article" date="2015" name="Genome Announc.">
        <title>Complete Genome Sequence of the Type Strain Corynebacterium mustelae DSM 45274, Isolated from Various Tissues of a Male Ferret with Lethal Sepsis.</title>
        <authorList>
            <person name="Ruckert C."/>
            <person name="Eimer J."/>
            <person name="Winkler A."/>
            <person name="Tauch A."/>
        </authorList>
    </citation>
    <scope>NUCLEOTIDE SEQUENCE [LARGE SCALE GENOMIC DNA]</scope>
    <source>
        <strain evidence="6 7">DSM 45274</strain>
    </source>
</reference>
<dbReference type="AlphaFoldDB" id="A0A0G3GZ15"/>
<reference evidence="7" key="2">
    <citation type="submission" date="2015-05" db="EMBL/GenBank/DDBJ databases">
        <title>Complete genome sequence of Corynebacterium mustelae DSM 45274, isolated from various tissues of a male ferret with lethal sepsis.</title>
        <authorList>
            <person name="Ruckert C."/>
            <person name="Albersmeier A."/>
            <person name="Winkler A."/>
            <person name="Tauch A."/>
        </authorList>
    </citation>
    <scope>NUCLEOTIDE SEQUENCE [LARGE SCALE GENOMIC DNA]</scope>
    <source>
        <strain evidence="7">DSM 45274</strain>
    </source>
</reference>
<dbReference type="PANTHER" id="PTHR37955:SF1">
    <property type="entry name" value="DEP DOMAIN-CONTAINING PROTEIN"/>
    <property type="match status" value="1"/>
</dbReference>
<feature type="transmembrane region" description="Helical" evidence="5">
    <location>
        <begin position="133"/>
        <end position="149"/>
    </location>
</feature>
<dbReference type="EMBL" id="CP011542">
    <property type="protein sequence ID" value="AKK05755.1"/>
    <property type="molecule type" value="Genomic_DNA"/>
</dbReference>
<evidence type="ECO:0000313" key="6">
    <source>
        <dbReference type="EMBL" id="AKK05755.1"/>
    </source>
</evidence>
<evidence type="ECO:0000256" key="5">
    <source>
        <dbReference type="SAM" id="Phobius"/>
    </source>
</evidence>
<dbReference type="OrthoDB" id="5017340at2"/>
<organism evidence="6 7">
    <name type="scientific">Corynebacterium mustelae</name>
    <dbReference type="NCBI Taxonomy" id="571915"/>
    <lineage>
        <taxon>Bacteria</taxon>
        <taxon>Bacillati</taxon>
        <taxon>Actinomycetota</taxon>
        <taxon>Actinomycetes</taxon>
        <taxon>Mycobacteriales</taxon>
        <taxon>Corynebacteriaceae</taxon>
        <taxon>Corynebacterium</taxon>
    </lineage>
</organism>
<feature type="transmembrane region" description="Helical" evidence="5">
    <location>
        <begin position="218"/>
        <end position="236"/>
    </location>
</feature>
<feature type="transmembrane region" description="Helical" evidence="5">
    <location>
        <begin position="99"/>
        <end position="121"/>
    </location>
</feature>
<evidence type="ECO:0000256" key="1">
    <source>
        <dbReference type="ARBA" id="ARBA00004141"/>
    </source>
</evidence>
<dbReference type="PATRIC" id="fig|571915.4.peg.1518"/>
<keyword evidence="4 5" id="KW-0472">Membrane</keyword>
<comment type="subcellular location">
    <subcellularLocation>
        <location evidence="1">Membrane</location>
        <topology evidence="1">Multi-pass membrane protein</topology>
    </subcellularLocation>
</comment>
<dbReference type="Gene3D" id="1.50.10.150">
    <property type="entry name" value="Voltage-dependent anion channel"/>
    <property type="match status" value="1"/>
</dbReference>
<keyword evidence="2 5" id="KW-0812">Transmembrane</keyword>
<dbReference type="Proteomes" id="UP000035199">
    <property type="component" value="Chromosome"/>
</dbReference>
<dbReference type="STRING" id="571915.CMUST_07105"/>
<protein>
    <submittedName>
        <fullName evidence="6">Tellurite resistance protein-like permease</fullName>
    </submittedName>
</protein>
<dbReference type="InterPro" id="IPR004695">
    <property type="entry name" value="SLAC1/Mae1/Ssu1/TehA"/>
</dbReference>
<evidence type="ECO:0000256" key="2">
    <source>
        <dbReference type="ARBA" id="ARBA00022692"/>
    </source>
</evidence>
<dbReference type="PANTHER" id="PTHR37955">
    <property type="entry name" value="TELLURITE RESISTANCE PROTEIN TEHA"/>
    <property type="match status" value="1"/>
</dbReference>
<evidence type="ECO:0000256" key="3">
    <source>
        <dbReference type="ARBA" id="ARBA00022989"/>
    </source>
</evidence>
<dbReference type="GO" id="GO:0005886">
    <property type="term" value="C:plasma membrane"/>
    <property type="evidence" value="ECO:0007669"/>
    <property type="project" value="TreeGrafter"/>
</dbReference>
<feature type="transmembrane region" description="Helical" evidence="5">
    <location>
        <begin position="271"/>
        <end position="288"/>
    </location>
</feature>
<accession>A0A0G3GZ15</accession>